<comment type="similarity">
    <text evidence="1 5">Belongs to the iron/ascorbate-dependent oxidoreductase family.</text>
</comment>
<keyword evidence="4 5" id="KW-0408">Iron</keyword>
<organism evidence="7 8">
    <name type="scientific">Vitis vinifera</name>
    <name type="common">Grape</name>
    <dbReference type="NCBI Taxonomy" id="29760"/>
    <lineage>
        <taxon>Eukaryota</taxon>
        <taxon>Viridiplantae</taxon>
        <taxon>Streptophyta</taxon>
        <taxon>Embryophyta</taxon>
        <taxon>Tracheophyta</taxon>
        <taxon>Spermatophyta</taxon>
        <taxon>Magnoliopsida</taxon>
        <taxon>eudicotyledons</taxon>
        <taxon>Gunneridae</taxon>
        <taxon>Pentapetalae</taxon>
        <taxon>rosids</taxon>
        <taxon>Vitales</taxon>
        <taxon>Vitaceae</taxon>
        <taxon>Viteae</taxon>
        <taxon>Vitis</taxon>
    </lineage>
</organism>
<dbReference type="PANTHER" id="PTHR10209:SF884">
    <property type="entry name" value="1-AMINOCYCLOPROPANE-1-CARBOXYLATE OXIDASE HOMOLOG 1-LIKE"/>
    <property type="match status" value="1"/>
</dbReference>
<gene>
    <name evidence="7" type="primary">VvCHDp000200_8</name>
    <name evidence="7" type="ORF">CK203_061209</name>
</gene>
<dbReference type="SUPFAM" id="SSF51197">
    <property type="entry name" value="Clavaminate synthase-like"/>
    <property type="match status" value="2"/>
</dbReference>
<sequence>MITGMNQVEAEIGSRNDWNSEIKAFDDTKLGVKGLVDAGVMKIPRIFIHPQHNPQDKLACKDSQFTISIIDLQGVNSDVILRAKAIEKIQNACEKWAFFQVVNHGINKSDLEDMLAGIPPTVTWRDTLGLNMDSIPPDPETLPAVCREIAMGYSKQVHRLGITPFELLSVGLGLDPNHLEEMECPERLSLLGHYYPPCPEPELTLGIRSHSDADFMTVRLQDQLGGLQVCHENQWVDVPPIPGALIVNVGDFLQARMLHYLSHQYPILGAAGVVRIEITLFNDFLFVFMQLLTNDKLKSVNHRVIAKQAGPRISVACFFRTKHVDTGNNLRCYGPIQELLSEENPPVYKETTAEDYLKHYYSKGSGTSSLLHLKL</sequence>
<evidence type="ECO:0000256" key="4">
    <source>
        <dbReference type="ARBA" id="ARBA00023004"/>
    </source>
</evidence>
<dbReference type="Proteomes" id="UP000288805">
    <property type="component" value="Unassembled WGS sequence"/>
</dbReference>
<comment type="caution">
    <text evidence="7">The sequence shown here is derived from an EMBL/GenBank/DDBJ whole genome shotgun (WGS) entry which is preliminary data.</text>
</comment>
<protein>
    <submittedName>
        <fullName evidence="7">1-aminocyclopropane-1-carboxylate oxidase-like 1</fullName>
    </submittedName>
</protein>
<evidence type="ECO:0000256" key="3">
    <source>
        <dbReference type="ARBA" id="ARBA00023002"/>
    </source>
</evidence>
<dbReference type="InterPro" id="IPR027443">
    <property type="entry name" value="IPNS-like_sf"/>
</dbReference>
<accession>A0A438GFV5</accession>
<keyword evidence="3 5" id="KW-0560">Oxidoreductase</keyword>
<name>A0A438GFV5_VITVI</name>
<dbReference type="PROSITE" id="PS51471">
    <property type="entry name" value="FE2OG_OXY"/>
    <property type="match status" value="1"/>
</dbReference>
<dbReference type="AlphaFoldDB" id="A0A438GFV5"/>
<evidence type="ECO:0000313" key="7">
    <source>
        <dbReference type="EMBL" id="RVW71095.1"/>
    </source>
</evidence>
<evidence type="ECO:0000259" key="6">
    <source>
        <dbReference type="PROSITE" id="PS51471"/>
    </source>
</evidence>
<dbReference type="InterPro" id="IPR005123">
    <property type="entry name" value="Oxoglu/Fe-dep_dioxygenase_dom"/>
</dbReference>
<keyword evidence="2 5" id="KW-0479">Metal-binding</keyword>
<dbReference type="GO" id="GO:0051213">
    <property type="term" value="F:dioxygenase activity"/>
    <property type="evidence" value="ECO:0007669"/>
    <property type="project" value="UniProtKB-ARBA"/>
</dbReference>
<dbReference type="Gene3D" id="2.60.120.330">
    <property type="entry name" value="B-lactam Antibiotic, Isopenicillin N Synthase, Chain"/>
    <property type="match status" value="1"/>
</dbReference>
<reference evidence="7 8" key="1">
    <citation type="journal article" date="2018" name="PLoS Genet.">
        <title>Population sequencing reveals clonal diversity and ancestral inbreeding in the grapevine cultivar Chardonnay.</title>
        <authorList>
            <person name="Roach M.J."/>
            <person name="Johnson D.L."/>
            <person name="Bohlmann J."/>
            <person name="van Vuuren H.J."/>
            <person name="Jones S.J."/>
            <person name="Pretorius I.S."/>
            <person name="Schmidt S.A."/>
            <person name="Borneman A.R."/>
        </authorList>
    </citation>
    <scope>NUCLEOTIDE SEQUENCE [LARGE SCALE GENOMIC DNA]</scope>
    <source>
        <strain evidence="8">cv. Chardonnay</strain>
        <tissue evidence="7">Leaf</tissue>
    </source>
</reference>
<proteinExistence type="inferred from homology"/>
<dbReference type="GO" id="GO:0046872">
    <property type="term" value="F:metal ion binding"/>
    <property type="evidence" value="ECO:0007669"/>
    <property type="project" value="UniProtKB-KW"/>
</dbReference>
<dbReference type="Pfam" id="PF03171">
    <property type="entry name" value="2OG-FeII_Oxy"/>
    <property type="match status" value="1"/>
</dbReference>
<dbReference type="InterPro" id="IPR026992">
    <property type="entry name" value="DIOX_N"/>
</dbReference>
<dbReference type="Pfam" id="PF14226">
    <property type="entry name" value="DIOX_N"/>
    <property type="match status" value="1"/>
</dbReference>
<evidence type="ECO:0000313" key="8">
    <source>
        <dbReference type="Proteomes" id="UP000288805"/>
    </source>
</evidence>
<feature type="domain" description="Fe2OG dioxygenase" evidence="6">
    <location>
        <begin position="186"/>
        <end position="322"/>
    </location>
</feature>
<evidence type="ECO:0000256" key="2">
    <source>
        <dbReference type="ARBA" id="ARBA00022723"/>
    </source>
</evidence>
<dbReference type="EMBL" id="QGNW01000446">
    <property type="protein sequence ID" value="RVW71095.1"/>
    <property type="molecule type" value="Genomic_DNA"/>
</dbReference>
<dbReference type="InterPro" id="IPR044861">
    <property type="entry name" value="IPNS-like_FE2OG_OXY"/>
</dbReference>
<dbReference type="PANTHER" id="PTHR10209">
    <property type="entry name" value="OXIDOREDUCTASE, 2OG-FE II OXYGENASE FAMILY PROTEIN"/>
    <property type="match status" value="1"/>
</dbReference>
<evidence type="ECO:0000256" key="5">
    <source>
        <dbReference type="RuleBase" id="RU003682"/>
    </source>
</evidence>
<evidence type="ECO:0000256" key="1">
    <source>
        <dbReference type="ARBA" id="ARBA00008056"/>
    </source>
</evidence>